<organism evidence="1 2">
    <name type="scientific">Dissostichus mawsoni</name>
    <name type="common">Antarctic cod</name>
    <dbReference type="NCBI Taxonomy" id="36200"/>
    <lineage>
        <taxon>Eukaryota</taxon>
        <taxon>Metazoa</taxon>
        <taxon>Chordata</taxon>
        <taxon>Craniata</taxon>
        <taxon>Vertebrata</taxon>
        <taxon>Euteleostomi</taxon>
        <taxon>Actinopterygii</taxon>
        <taxon>Neopterygii</taxon>
        <taxon>Teleostei</taxon>
        <taxon>Neoteleostei</taxon>
        <taxon>Acanthomorphata</taxon>
        <taxon>Eupercaria</taxon>
        <taxon>Perciformes</taxon>
        <taxon>Notothenioidei</taxon>
        <taxon>Nototheniidae</taxon>
        <taxon>Dissostichus</taxon>
    </lineage>
</organism>
<evidence type="ECO:0000313" key="2">
    <source>
        <dbReference type="Proteomes" id="UP000518266"/>
    </source>
</evidence>
<name>A0A7J5XSF0_DISMA</name>
<dbReference type="Proteomes" id="UP000518266">
    <property type="component" value="Unassembled WGS sequence"/>
</dbReference>
<comment type="caution">
    <text evidence="1">The sequence shown here is derived from an EMBL/GenBank/DDBJ whole genome shotgun (WGS) entry which is preliminary data.</text>
</comment>
<protein>
    <submittedName>
        <fullName evidence="1">Uncharacterized protein</fullName>
    </submittedName>
</protein>
<keyword evidence="2" id="KW-1185">Reference proteome</keyword>
<reference evidence="1 2" key="1">
    <citation type="submission" date="2020-03" db="EMBL/GenBank/DDBJ databases">
        <title>Dissostichus mawsoni Genome sequencing and assembly.</title>
        <authorList>
            <person name="Park H."/>
        </authorList>
    </citation>
    <scope>NUCLEOTIDE SEQUENCE [LARGE SCALE GENOMIC DNA]</scope>
    <source>
        <strain evidence="1">DM0001</strain>
        <tissue evidence="1">Muscle</tissue>
    </source>
</reference>
<proteinExistence type="predicted"/>
<accession>A0A7J5XSF0</accession>
<gene>
    <name evidence="1" type="ORF">F7725_018204</name>
</gene>
<evidence type="ECO:0000313" key="1">
    <source>
        <dbReference type="EMBL" id="KAF3839487.1"/>
    </source>
</evidence>
<dbReference type="AlphaFoldDB" id="A0A7J5XSF0"/>
<sequence length="141" mass="15279">MGDGSVCRPLLYGAEGELSNERRPVAHHLPTGPGIARDTCQVEKMEISFLVLLISCYVDDLPNPSFRERLLAQAEQTQGEDEEEEVRTEREQELGAEAVCTRMLCALCKTFVCPINEAVVGVGGGVSGPAWLPGSILSCRC</sequence>
<dbReference type="EMBL" id="JAAKFY010000021">
    <property type="protein sequence ID" value="KAF3839487.1"/>
    <property type="molecule type" value="Genomic_DNA"/>
</dbReference>